<reference evidence="2" key="1">
    <citation type="submission" date="2022-06" db="EMBL/GenBank/DDBJ databases">
        <title>Ornithinimicrobium JY.X270.</title>
        <authorList>
            <person name="Huang Y."/>
        </authorList>
    </citation>
    <scope>NUCLEOTIDE SEQUENCE</scope>
    <source>
        <strain evidence="2">JY.X270</strain>
    </source>
</reference>
<accession>A0ABY4YG91</accession>
<dbReference type="InterPro" id="IPR013974">
    <property type="entry name" value="SAF"/>
</dbReference>
<gene>
    <name evidence="2" type="ORF">NF557_11650</name>
</gene>
<protein>
    <submittedName>
        <fullName evidence="2">SAF domain-containing protein</fullName>
    </submittedName>
</protein>
<sequence length="224" mass="23377">MTAARGDHATIPVARRLRRPGWRDTRLLVGLLLVLLSVAGGVRLTSAMDETTPVYAATRDLLPGQEVGADDLMPVRVRMDAPMAHYVDAHQQVAPGTVMLRQVTEGELVPATSLGTASQAHDKTVTVPVDPATAQTFTVGTVVDVWVSRRDPDEVGTAYLDPELLLAKAVVARTPTSSTSLGMGVGRAAVQVVVPADQVGAVISSVDQEAKVTLVPSPGSGATS</sequence>
<dbReference type="RefSeq" id="WP_252619539.1">
    <property type="nucleotide sequence ID" value="NZ_CP099490.1"/>
</dbReference>
<feature type="domain" description="SAF" evidence="1">
    <location>
        <begin position="52"/>
        <end position="115"/>
    </location>
</feature>
<dbReference type="Proteomes" id="UP001056535">
    <property type="component" value="Chromosome"/>
</dbReference>
<keyword evidence="3" id="KW-1185">Reference proteome</keyword>
<dbReference type="EMBL" id="CP099490">
    <property type="protein sequence ID" value="USQ75275.1"/>
    <property type="molecule type" value="Genomic_DNA"/>
</dbReference>
<evidence type="ECO:0000313" key="3">
    <source>
        <dbReference type="Proteomes" id="UP001056535"/>
    </source>
</evidence>
<dbReference type="SMART" id="SM00858">
    <property type="entry name" value="SAF"/>
    <property type="match status" value="1"/>
</dbReference>
<evidence type="ECO:0000313" key="2">
    <source>
        <dbReference type="EMBL" id="USQ75275.1"/>
    </source>
</evidence>
<evidence type="ECO:0000259" key="1">
    <source>
        <dbReference type="SMART" id="SM00858"/>
    </source>
</evidence>
<proteinExistence type="predicted"/>
<name>A0ABY4YG91_9MICO</name>
<dbReference type="CDD" id="cd11614">
    <property type="entry name" value="SAF_CpaB_FlgA_like"/>
    <property type="match status" value="1"/>
</dbReference>
<organism evidence="2 3">
    <name type="scientific">Ornithinimicrobium cryptoxanthini</name>
    <dbReference type="NCBI Taxonomy" id="2934161"/>
    <lineage>
        <taxon>Bacteria</taxon>
        <taxon>Bacillati</taxon>
        <taxon>Actinomycetota</taxon>
        <taxon>Actinomycetes</taxon>
        <taxon>Micrococcales</taxon>
        <taxon>Ornithinimicrobiaceae</taxon>
        <taxon>Ornithinimicrobium</taxon>
    </lineage>
</organism>